<evidence type="ECO:0000313" key="2">
    <source>
        <dbReference type="EMBL" id="PCH42523.1"/>
    </source>
</evidence>
<protein>
    <submittedName>
        <fullName evidence="2">Uncharacterized protein</fullName>
    </submittedName>
</protein>
<name>A0A2H3JRJ8_WOLCO</name>
<keyword evidence="3" id="KW-1185">Reference proteome</keyword>
<gene>
    <name evidence="2" type="ORF">WOLCODRAFT_163855</name>
</gene>
<reference evidence="2 3" key="1">
    <citation type="journal article" date="2012" name="Science">
        <title>The Paleozoic origin of enzymatic lignin decomposition reconstructed from 31 fungal genomes.</title>
        <authorList>
            <person name="Floudas D."/>
            <person name="Binder M."/>
            <person name="Riley R."/>
            <person name="Barry K."/>
            <person name="Blanchette R.A."/>
            <person name="Henrissat B."/>
            <person name="Martinez A.T."/>
            <person name="Otillar R."/>
            <person name="Spatafora J.W."/>
            <person name="Yadav J.S."/>
            <person name="Aerts A."/>
            <person name="Benoit I."/>
            <person name="Boyd A."/>
            <person name="Carlson A."/>
            <person name="Copeland A."/>
            <person name="Coutinho P.M."/>
            <person name="de Vries R.P."/>
            <person name="Ferreira P."/>
            <person name="Findley K."/>
            <person name="Foster B."/>
            <person name="Gaskell J."/>
            <person name="Glotzer D."/>
            <person name="Gorecki P."/>
            <person name="Heitman J."/>
            <person name="Hesse C."/>
            <person name="Hori C."/>
            <person name="Igarashi K."/>
            <person name="Jurgens J.A."/>
            <person name="Kallen N."/>
            <person name="Kersten P."/>
            <person name="Kohler A."/>
            <person name="Kuees U."/>
            <person name="Kumar T.K.A."/>
            <person name="Kuo A."/>
            <person name="LaButti K."/>
            <person name="Larrondo L.F."/>
            <person name="Lindquist E."/>
            <person name="Ling A."/>
            <person name="Lombard V."/>
            <person name="Lucas S."/>
            <person name="Lundell T."/>
            <person name="Martin R."/>
            <person name="McLaughlin D.J."/>
            <person name="Morgenstern I."/>
            <person name="Morin E."/>
            <person name="Murat C."/>
            <person name="Nagy L.G."/>
            <person name="Nolan M."/>
            <person name="Ohm R.A."/>
            <person name="Patyshakuliyeva A."/>
            <person name="Rokas A."/>
            <person name="Ruiz-Duenas F.J."/>
            <person name="Sabat G."/>
            <person name="Salamov A."/>
            <person name="Samejima M."/>
            <person name="Schmutz J."/>
            <person name="Slot J.C."/>
            <person name="St John F."/>
            <person name="Stenlid J."/>
            <person name="Sun H."/>
            <person name="Sun S."/>
            <person name="Syed K."/>
            <person name="Tsang A."/>
            <person name="Wiebenga A."/>
            <person name="Young D."/>
            <person name="Pisabarro A."/>
            <person name="Eastwood D.C."/>
            <person name="Martin F."/>
            <person name="Cullen D."/>
            <person name="Grigoriev I.V."/>
            <person name="Hibbett D.S."/>
        </authorList>
    </citation>
    <scope>NUCLEOTIDE SEQUENCE [LARGE SCALE GENOMIC DNA]</scope>
    <source>
        <strain evidence="2 3">MD-104</strain>
    </source>
</reference>
<proteinExistence type="predicted"/>
<feature type="region of interest" description="Disordered" evidence="1">
    <location>
        <begin position="234"/>
        <end position="272"/>
    </location>
</feature>
<evidence type="ECO:0000256" key="1">
    <source>
        <dbReference type="SAM" id="MobiDB-lite"/>
    </source>
</evidence>
<accession>A0A2H3JRJ8</accession>
<dbReference type="EMBL" id="KB468124">
    <property type="protein sequence ID" value="PCH42523.1"/>
    <property type="molecule type" value="Genomic_DNA"/>
</dbReference>
<feature type="compositionally biased region" description="Polar residues" evidence="1">
    <location>
        <begin position="162"/>
        <end position="174"/>
    </location>
</feature>
<dbReference type="AlphaFoldDB" id="A0A2H3JRJ8"/>
<evidence type="ECO:0000313" key="3">
    <source>
        <dbReference type="Proteomes" id="UP000218811"/>
    </source>
</evidence>
<dbReference type="Proteomes" id="UP000218811">
    <property type="component" value="Unassembled WGS sequence"/>
</dbReference>
<sequence>MSDEHLATYRAWERAADSDRGADTERMMKANRDLNSNTYLVVAVWILPLQESHTTDPQQRLQPARESKEYARVSAWPNLSTEERLTLSQNKHAHEVMQLEIAARGGAFTPIFPRYCARLDQPPTRPGPSPLCADAKVPSLPRQGAYQYSNPRHYRVLNTQRGLQAQAQSEQTTEGTKEPWNTPGRAQKVGESRAGLSMAAQPAWHWAEMANNRQLAVGRSQEYAYKCLQMPRAVSTPPERRDELHTTAMPRHSNSTVSAVPSHGGPPAALSH</sequence>
<feature type="region of interest" description="Disordered" evidence="1">
    <location>
        <begin position="162"/>
        <end position="193"/>
    </location>
</feature>
<organism evidence="2 3">
    <name type="scientific">Wolfiporia cocos (strain MD-104)</name>
    <name type="common">Brown rot fungus</name>
    <dbReference type="NCBI Taxonomy" id="742152"/>
    <lineage>
        <taxon>Eukaryota</taxon>
        <taxon>Fungi</taxon>
        <taxon>Dikarya</taxon>
        <taxon>Basidiomycota</taxon>
        <taxon>Agaricomycotina</taxon>
        <taxon>Agaricomycetes</taxon>
        <taxon>Polyporales</taxon>
        <taxon>Phaeolaceae</taxon>
        <taxon>Wolfiporia</taxon>
    </lineage>
</organism>